<gene>
    <name evidence="4" type="ORF">QMA06_14160</name>
</gene>
<evidence type="ECO:0000313" key="5">
    <source>
        <dbReference type="Proteomes" id="UP001231197"/>
    </source>
</evidence>
<evidence type="ECO:0000259" key="2">
    <source>
        <dbReference type="Pfam" id="PF12969"/>
    </source>
</evidence>
<feature type="domain" description="Transglutaminase-like" evidence="1">
    <location>
        <begin position="272"/>
        <end position="349"/>
    </location>
</feature>
<dbReference type="Pfam" id="PF12970">
    <property type="entry name" value="DUF3858"/>
    <property type="match status" value="1"/>
</dbReference>
<dbReference type="RefSeq" id="WP_290207546.1">
    <property type="nucleotide sequence ID" value="NZ_JASDDK010000006.1"/>
</dbReference>
<dbReference type="Gene3D" id="3.10.620.30">
    <property type="match status" value="1"/>
</dbReference>
<dbReference type="InterPro" id="IPR024544">
    <property type="entry name" value="DUF3858"/>
</dbReference>
<evidence type="ECO:0000313" key="4">
    <source>
        <dbReference type="EMBL" id="MDN3493866.1"/>
    </source>
</evidence>
<dbReference type="EMBL" id="JASDDK010000006">
    <property type="protein sequence ID" value="MDN3493866.1"/>
    <property type="molecule type" value="Genomic_DNA"/>
</dbReference>
<dbReference type="SUPFAM" id="SSF54001">
    <property type="entry name" value="Cysteine proteinases"/>
    <property type="match status" value="1"/>
</dbReference>
<sequence length="636" mass="73255">MPQLKFTLLHIFILTTIFSFSQTEAVYNSLLVPVELKANTNAVVRHASKLITINDYDDMVIKTKRIVTVYGKGGLRHAKSYAHYNEDIKIKHIEVKIFDAIGEEIKKIRKSDFTDESAVSGGTLYSDDRVMYYDYIPLKYPFTIEFESEVHHKNTSYLPHWMPIDGYYISVQFSELKIENNLGEQLHFKEQHFENSNIKKISENYYKAENLPPIEYEAYSPKFFLIAPRLSMALDKFKINGVEGRNGDWKSQGLWMHENMLKDKLELSEKTKTLAQNLVKGVDNPIEKAKIIYNYVQKNTRYISVQEGIGGMQPIDALTVDEVKYGDCKGLSNYTKALLENVGVESYYTRLFGSRELRDVDKDFVSFQGQTNHVILAIPNEEDYIFLECTSQTNPFGFTAGFTDDRDVLLIKPDGGEIVHTTVYKADDSVQKTTANIAMDASGGFTAEVTIVSTGYQYNSHEGIESQTERDQQLHYKEYWDYINNLSVNNIAISNNKEDIIYSENVTLTAENFASKSGTRLIFQPNMFNKVTYIPPRYSDRKLEFKIDRSFKDTDEFVIQLPEGLKVEAMTESKNIETKFGSYSFKIEALDGNKLKYSRTYILNKGIYEKEDYKAFRNFRKQIVKHDKSKIVLTTA</sequence>
<evidence type="ECO:0000259" key="1">
    <source>
        <dbReference type="Pfam" id="PF01841"/>
    </source>
</evidence>
<comment type="caution">
    <text evidence="4">The sequence shown here is derived from an EMBL/GenBank/DDBJ whole genome shotgun (WGS) entry which is preliminary data.</text>
</comment>
<dbReference type="InterPro" id="IPR002931">
    <property type="entry name" value="Transglutaminase-like"/>
</dbReference>
<dbReference type="Proteomes" id="UP001231197">
    <property type="component" value="Unassembled WGS sequence"/>
</dbReference>
<keyword evidence="5" id="KW-1185">Reference proteome</keyword>
<evidence type="ECO:0000259" key="3">
    <source>
        <dbReference type="Pfam" id="PF12970"/>
    </source>
</evidence>
<name>A0ABT7ZXY6_9FLAO</name>
<dbReference type="InterPro" id="IPR024618">
    <property type="entry name" value="DUF3857"/>
</dbReference>
<reference evidence="4 5" key="1">
    <citation type="journal article" date="2023" name="Int. J. Syst. Evol. Microbiol.">
        <title>Winogradskyella bathintestinalis sp. nov., isolated from the intestine of the deep-sea loosejaw dragonfish, Malacosteus niger.</title>
        <authorList>
            <person name="Uniacke-Lowe S."/>
            <person name="Johnson C.N."/>
            <person name="Stanton C."/>
            <person name="Hill C."/>
            <person name="Ross P."/>
        </authorList>
    </citation>
    <scope>NUCLEOTIDE SEQUENCE [LARGE SCALE GENOMIC DNA]</scope>
    <source>
        <strain evidence="4 5">APC 3343</strain>
    </source>
</reference>
<feature type="domain" description="DUF3858" evidence="3">
    <location>
        <begin position="539"/>
        <end position="623"/>
    </location>
</feature>
<dbReference type="InterPro" id="IPR038765">
    <property type="entry name" value="Papain-like_cys_pep_sf"/>
</dbReference>
<dbReference type="Pfam" id="PF01841">
    <property type="entry name" value="Transglut_core"/>
    <property type="match status" value="1"/>
</dbReference>
<organism evidence="4 5">
    <name type="scientific">Winogradskyella bathintestinalis</name>
    <dbReference type="NCBI Taxonomy" id="3035208"/>
    <lineage>
        <taxon>Bacteria</taxon>
        <taxon>Pseudomonadati</taxon>
        <taxon>Bacteroidota</taxon>
        <taxon>Flavobacteriia</taxon>
        <taxon>Flavobacteriales</taxon>
        <taxon>Flavobacteriaceae</taxon>
        <taxon>Winogradskyella</taxon>
    </lineage>
</organism>
<dbReference type="Gene3D" id="2.60.120.1130">
    <property type="match status" value="1"/>
</dbReference>
<dbReference type="Gene3D" id="2.60.40.3140">
    <property type="match status" value="1"/>
</dbReference>
<proteinExistence type="predicted"/>
<feature type="domain" description="DUF3857" evidence="2">
    <location>
        <begin position="60"/>
        <end position="214"/>
    </location>
</feature>
<accession>A0ABT7ZXY6</accession>
<protein>
    <submittedName>
        <fullName evidence="4">DUF3857 domain-containing protein</fullName>
    </submittedName>
</protein>
<dbReference type="Pfam" id="PF12969">
    <property type="entry name" value="DUF3857"/>
    <property type="match status" value="1"/>
</dbReference>